<organism evidence="4 5">
    <name type="scientific">Rhizoctonia solani</name>
    <dbReference type="NCBI Taxonomy" id="456999"/>
    <lineage>
        <taxon>Eukaryota</taxon>
        <taxon>Fungi</taxon>
        <taxon>Dikarya</taxon>
        <taxon>Basidiomycota</taxon>
        <taxon>Agaricomycotina</taxon>
        <taxon>Agaricomycetes</taxon>
        <taxon>Cantharellales</taxon>
        <taxon>Ceratobasidiaceae</taxon>
        <taxon>Rhizoctonia</taxon>
    </lineage>
</organism>
<feature type="compositionally biased region" description="Low complexity" evidence="1">
    <location>
        <begin position="112"/>
        <end position="126"/>
    </location>
</feature>
<dbReference type="OrthoDB" id="3206789at2759"/>
<evidence type="ECO:0000313" key="3">
    <source>
        <dbReference type="EMBL" id="KAF8699122.1"/>
    </source>
</evidence>
<evidence type="ECO:0000256" key="1">
    <source>
        <dbReference type="SAM" id="MobiDB-lite"/>
    </source>
</evidence>
<feature type="region of interest" description="Disordered" evidence="1">
    <location>
        <begin position="86"/>
        <end position="127"/>
    </location>
</feature>
<comment type="caution">
    <text evidence="4">The sequence shown here is derived from an EMBL/GenBank/DDBJ whole genome shotgun (WGS) entry which is preliminary data.</text>
</comment>
<gene>
    <name evidence="4" type="ORF">RHS01_06923</name>
    <name evidence="3" type="ORF">RHS03_07222</name>
    <name evidence="2" type="ORF">RHS04_07318</name>
</gene>
<proteinExistence type="predicted"/>
<feature type="region of interest" description="Disordered" evidence="1">
    <location>
        <begin position="1"/>
        <end position="25"/>
    </location>
</feature>
<dbReference type="AlphaFoldDB" id="A0A8H7I9W5"/>
<sequence length="154" mass="16438">MTGSPKYTPALSRFPTDSSNDEELDRVLLTPPDRTSYNRRVIAQGHPVPAHSPSDEFIGELGSGIDVGISLTKSIGTPFSTSNLFEYPFNPDESSPKDPKPISIATSNSNQHTGHLSTGSGSPSSPYYARALREVSKEAPIPPSLREKVSALGA</sequence>
<evidence type="ECO:0000313" key="5">
    <source>
        <dbReference type="Proteomes" id="UP000614334"/>
    </source>
</evidence>
<dbReference type="Proteomes" id="UP000602905">
    <property type="component" value="Unassembled WGS sequence"/>
</dbReference>
<accession>A0A8H7I9W5</accession>
<dbReference type="Proteomes" id="UP000614334">
    <property type="component" value="Unassembled WGS sequence"/>
</dbReference>
<dbReference type="EMBL" id="JACYCC010000131">
    <property type="protein sequence ID" value="KAF8673988.1"/>
    <property type="molecule type" value="Genomic_DNA"/>
</dbReference>
<evidence type="ECO:0000313" key="2">
    <source>
        <dbReference type="EMBL" id="KAF8673988.1"/>
    </source>
</evidence>
<protein>
    <submittedName>
        <fullName evidence="4">Uncharacterized protein</fullName>
    </submittedName>
</protein>
<reference evidence="4" key="1">
    <citation type="submission" date="2020-09" db="EMBL/GenBank/DDBJ databases">
        <title>Comparative genome analyses of four rice-infecting Rhizoctonia solani isolates reveal extensive enrichment of homogalacturonan modification genes.</title>
        <authorList>
            <person name="Lee D.-Y."/>
            <person name="Jeon J."/>
            <person name="Kim K.-T."/>
            <person name="Cheong K."/>
            <person name="Song H."/>
            <person name="Choi G."/>
            <person name="Ko J."/>
            <person name="Opiyo S.O."/>
            <person name="Zuo S."/>
            <person name="Madhav S."/>
            <person name="Lee Y.-H."/>
            <person name="Wang G.-L."/>
        </authorList>
    </citation>
    <scope>NUCLEOTIDE SEQUENCE</scope>
    <source>
        <strain evidence="4">AG1-IA B2</strain>
        <strain evidence="3">AG1-IA WGL</strain>
        <strain evidence="2">AG1-IA YN-7</strain>
    </source>
</reference>
<dbReference type="EMBL" id="JACYCF010000013">
    <property type="protein sequence ID" value="KAF8753516.1"/>
    <property type="molecule type" value="Genomic_DNA"/>
</dbReference>
<evidence type="ECO:0000313" key="4">
    <source>
        <dbReference type="EMBL" id="KAF8753516.1"/>
    </source>
</evidence>
<name>A0A8H7I9W5_9AGAM</name>
<dbReference type="Proteomes" id="UP000650582">
    <property type="component" value="Unassembled WGS sequence"/>
</dbReference>
<dbReference type="EMBL" id="JACYCD010000239">
    <property type="protein sequence ID" value="KAF8699122.1"/>
    <property type="molecule type" value="Genomic_DNA"/>
</dbReference>